<dbReference type="Proteomes" id="UP001501444">
    <property type="component" value="Unassembled WGS sequence"/>
</dbReference>
<keyword evidence="2" id="KW-0813">Transport</keyword>
<feature type="region of interest" description="Disordered" evidence="7">
    <location>
        <begin position="504"/>
        <end position="530"/>
    </location>
</feature>
<dbReference type="InterPro" id="IPR020846">
    <property type="entry name" value="MFS_dom"/>
</dbReference>
<dbReference type="RefSeq" id="WP_344619872.1">
    <property type="nucleotide sequence ID" value="NZ_BAAARV010000118.1"/>
</dbReference>
<feature type="domain" description="Major facilitator superfamily (MFS) profile" evidence="9">
    <location>
        <begin position="16"/>
        <end position="501"/>
    </location>
</feature>
<feature type="transmembrane region" description="Helical" evidence="8">
    <location>
        <begin position="228"/>
        <end position="248"/>
    </location>
</feature>
<organism evidence="10 11">
    <name type="scientific">Dactylosporangium salmoneum</name>
    <dbReference type="NCBI Taxonomy" id="53361"/>
    <lineage>
        <taxon>Bacteria</taxon>
        <taxon>Bacillati</taxon>
        <taxon>Actinomycetota</taxon>
        <taxon>Actinomycetes</taxon>
        <taxon>Micromonosporales</taxon>
        <taxon>Micromonosporaceae</taxon>
        <taxon>Dactylosporangium</taxon>
    </lineage>
</organism>
<evidence type="ECO:0000259" key="9">
    <source>
        <dbReference type="PROSITE" id="PS50850"/>
    </source>
</evidence>
<evidence type="ECO:0000256" key="5">
    <source>
        <dbReference type="ARBA" id="ARBA00022989"/>
    </source>
</evidence>
<feature type="transmembrane region" description="Helical" evidence="8">
    <location>
        <begin position="166"/>
        <end position="190"/>
    </location>
</feature>
<evidence type="ECO:0000256" key="7">
    <source>
        <dbReference type="SAM" id="MobiDB-lite"/>
    </source>
</evidence>
<evidence type="ECO:0000256" key="3">
    <source>
        <dbReference type="ARBA" id="ARBA00022475"/>
    </source>
</evidence>
<evidence type="ECO:0000313" key="10">
    <source>
        <dbReference type="EMBL" id="GAA2389213.1"/>
    </source>
</evidence>
<dbReference type="PANTHER" id="PTHR42718:SF47">
    <property type="entry name" value="METHYL VIOLOGEN RESISTANCE PROTEIN SMVA"/>
    <property type="match status" value="1"/>
</dbReference>
<dbReference type="Pfam" id="PF07690">
    <property type="entry name" value="MFS_1"/>
    <property type="match status" value="1"/>
</dbReference>
<comment type="caution">
    <text evidence="10">The sequence shown here is derived from an EMBL/GenBank/DDBJ whole genome shotgun (WGS) entry which is preliminary data.</text>
</comment>
<dbReference type="CDD" id="cd17321">
    <property type="entry name" value="MFS_MMR_MDR_like"/>
    <property type="match status" value="1"/>
</dbReference>
<feature type="transmembrane region" description="Helical" evidence="8">
    <location>
        <begin position="303"/>
        <end position="327"/>
    </location>
</feature>
<keyword evidence="11" id="KW-1185">Reference proteome</keyword>
<feature type="compositionally biased region" description="Basic residues" evidence="7">
    <location>
        <begin position="521"/>
        <end position="530"/>
    </location>
</feature>
<dbReference type="SUPFAM" id="SSF103473">
    <property type="entry name" value="MFS general substrate transporter"/>
    <property type="match status" value="1"/>
</dbReference>
<feature type="transmembrane region" description="Helical" evidence="8">
    <location>
        <begin position="52"/>
        <end position="70"/>
    </location>
</feature>
<evidence type="ECO:0000256" key="8">
    <source>
        <dbReference type="SAM" id="Phobius"/>
    </source>
</evidence>
<proteinExistence type="predicted"/>
<feature type="transmembrane region" description="Helical" evidence="8">
    <location>
        <begin position="82"/>
        <end position="101"/>
    </location>
</feature>
<dbReference type="PANTHER" id="PTHR42718">
    <property type="entry name" value="MAJOR FACILITATOR SUPERFAMILY MULTIDRUG TRANSPORTER MFSC"/>
    <property type="match status" value="1"/>
</dbReference>
<feature type="transmembrane region" description="Helical" evidence="8">
    <location>
        <begin position="477"/>
        <end position="497"/>
    </location>
</feature>
<sequence length="530" mass="54828">MTISTRPRAGWRAWTGLAVLALPTLVAAMDISVLFLALPQLSESLKASGIQQLWIMDIYGFVLSGFLVTMGTLGDRIGSRKLLLMGGGAFGVFSGVAAFSTSPEMLITSRALLGVAGATLMPSGFALIRNMFLDDKQRSVAFAVFITCVMGGGTAGLVIGGTLLEYFWWGSCFLVGLPVMALLLLAGPFLLPERHNPDAGRLDLISVGLSLMAVLPIVYGFKEISRNGLHRGPVLVGLAGVVFAVLFARRQLRLNDPLLDLRLFRNRIFSSSLVIMLVGSFLMAGIMLLFVQYLQLVKGLSPLHAGLCMIATSVALVVGVMLAPFIARRVRPGYVIAIGLAVAVIGLAILIQVRTTTALVVALTGAAFTNLGVGPFVTLATELVQGAVPPQKAGSAAAVSQTSGEGGVAFGLATLGGIGVAVYSNQITIPAGLPAGTADAARESIAGAAAAAAPLPTTQGAELFTNAQHAFTTGMNYVAVIVSIMAAALAVVATTMLRDAKRPGEAAGEADTDHGAQKVPCRARKVGSGL</sequence>
<dbReference type="Gene3D" id="1.20.1720.10">
    <property type="entry name" value="Multidrug resistance protein D"/>
    <property type="match status" value="1"/>
</dbReference>
<evidence type="ECO:0000256" key="4">
    <source>
        <dbReference type="ARBA" id="ARBA00022692"/>
    </source>
</evidence>
<dbReference type="InterPro" id="IPR011701">
    <property type="entry name" value="MFS"/>
</dbReference>
<feature type="transmembrane region" description="Helical" evidence="8">
    <location>
        <begin position="140"/>
        <end position="160"/>
    </location>
</feature>
<dbReference type="PROSITE" id="PS50850">
    <property type="entry name" value="MFS"/>
    <property type="match status" value="1"/>
</dbReference>
<keyword evidence="3" id="KW-1003">Cell membrane</keyword>
<accession>A0ABP5V0H6</accession>
<evidence type="ECO:0000256" key="1">
    <source>
        <dbReference type="ARBA" id="ARBA00004651"/>
    </source>
</evidence>
<feature type="transmembrane region" description="Helical" evidence="8">
    <location>
        <begin position="107"/>
        <end position="128"/>
    </location>
</feature>
<evidence type="ECO:0000256" key="6">
    <source>
        <dbReference type="ARBA" id="ARBA00023136"/>
    </source>
</evidence>
<evidence type="ECO:0000313" key="11">
    <source>
        <dbReference type="Proteomes" id="UP001501444"/>
    </source>
</evidence>
<keyword evidence="6 8" id="KW-0472">Membrane</keyword>
<evidence type="ECO:0000256" key="2">
    <source>
        <dbReference type="ARBA" id="ARBA00022448"/>
    </source>
</evidence>
<gene>
    <name evidence="10" type="ORF">GCM10010170_100730</name>
</gene>
<feature type="transmembrane region" description="Helical" evidence="8">
    <location>
        <begin position="268"/>
        <end position="291"/>
    </location>
</feature>
<reference evidence="11" key="1">
    <citation type="journal article" date="2019" name="Int. J. Syst. Evol. Microbiol.">
        <title>The Global Catalogue of Microorganisms (GCM) 10K type strain sequencing project: providing services to taxonomists for standard genome sequencing and annotation.</title>
        <authorList>
            <consortium name="The Broad Institute Genomics Platform"/>
            <consortium name="The Broad Institute Genome Sequencing Center for Infectious Disease"/>
            <person name="Wu L."/>
            <person name="Ma J."/>
        </authorList>
    </citation>
    <scope>NUCLEOTIDE SEQUENCE [LARGE SCALE GENOMIC DNA]</scope>
    <source>
        <strain evidence="11">JCM 3272</strain>
    </source>
</reference>
<feature type="transmembrane region" description="Helical" evidence="8">
    <location>
        <begin position="334"/>
        <end position="353"/>
    </location>
</feature>
<keyword evidence="4 8" id="KW-0812">Transmembrane</keyword>
<dbReference type="EMBL" id="BAAARV010000118">
    <property type="protein sequence ID" value="GAA2389213.1"/>
    <property type="molecule type" value="Genomic_DNA"/>
</dbReference>
<comment type="subcellular location">
    <subcellularLocation>
        <location evidence="1">Cell membrane</location>
        <topology evidence="1">Multi-pass membrane protein</topology>
    </subcellularLocation>
</comment>
<dbReference type="InterPro" id="IPR036259">
    <property type="entry name" value="MFS_trans_sf"/>
</dbReference>
<protein>
    <submittedName>
        <fullName evidence="10">MFS transporter</fullName>
    </submittedName>
</protein>
<name>A0ABP5V0H6_9ACTN</name>
<keyword evidence="5 8" id="KW-1133">Transmembrane helix</keyword>
<dbReference type="Gene3D" id="1.20.1250.20">
    <property type="entry name" value="MFS general substrate transporter like domains"/>
    <property type="match status" value="1"/>
</dbReference>
<feature type="transmembrane region" description="Helical" evidence="8">
    <location>
        <begin position="202"/>
        <end position="222"/>
    </location>
</feature>